<dbReference type="RefSeq" id="WP_315606286.1">
    <property type="nucleotide sequence ID" value="NZ_CP130318.1"/>
</dbReference>
<evidence type="ECO:0000313" key="3">
    <source>
        <dbReference type="EMBL" id="WNQ12509.1"/>
    </source>
</evidence>
<dbReference type="SUPFAM" id="SSF53756">
    <property type="entry name" value="UDP-Glycosyltransferase/glycogen phosphorylase"/>
    <property type="match status" value="1"/>
</dbReference>
<feature type="domain" description="Glycosyltransferase subfamily 4-like N-terminal" evidence="2">
    <location>
        <begin position="20"/>
        <end position="164"/>
    </location>
</feature>
<dbReference type="Proteomes" id="UP001305702">
    <property type="component" value="Chromosome"/>
</dbReference>
<dbReference type="Gene3D" id="3.40.50.2000">
    <property type="entry name" value="Glycogen Phosphorylase B"/>
    <property type="match status" value="2"/>
</dbReference>
<evidence type="ECO:0000313" key="4">
    <source>
        <dbReference type="Proteomes" id="UP001305702"/>
    </source>
</evidence>
<evidence type="ECO:0000259" key="2">
    <source>
        <dbReference type="Pfam" id="PF13439"/>
    </source>
</evidence>
<evidence type="ECO:0000259" key="1">
    <source>
        <dbReference type="Pfam" id="PF00534"/>
    </source>
</evidence>
<sequence length="364" mass="41200">MHICMIAPETLPVPSRGGSVEICMLAVAKELAKEHKVTLISRTSSRLNGTTTEGELTIIRVPSGDPMAYLSNVIAYMEGKEFDWIQVDNRPRFLPMVKRSFPQTPVSVFLHSLTYVSKKRVQKDLEKADLIVGNSASLKKKLTRRFPGLRPSIRYVHLGVDSDRFRPPTDRERSRVRKRYRLGRKFVVAYAGRIIPRKGVDVLIRAVRRMGSRRKVGLLVAGTADSAYARSMRRLSHKLGVSARFAGQVPHPDMHELYWGADCFVCPSQKHEAFGLVNVEAMATGLPIVASGMGGIKEIVRHKKNGLLVRDYRSPKGFSRQLKKLFKDPVFAKQLGQKAREDILLRFPWKRTAERLAELYRSHS</sequence>
<dbReference type="EMBL" id="CP130318">
    <property type="protein sequence ID" value="WNQ12509.1"/>
    <property type="molecule type" value="Genomic_DNA"/>
</dbReference>
<dbReference type="KEGG" id="paun:MJA45_05610"/>
<organism evidence="3 4">
    <name type="scientific">Paenibacillus aurantius</name>
    <dbReference type="NCBI Taxonomy" id="2918900"/>
    <lineage>
        <taxon>Bacteria</taxon>
        <taxon>Bacillati</taxon>
        <taxon>Bacillota</taxon>
        <taxon>Bacilli</taxon>
        <taxon>Bacillales</taxon>
        <taxon>Paenibacillaceae</taxon>
        <taxon>Paenibacillus</taxon>
    </lineage>
</organism>
<dbReference type="EC" id="2.4.-.-" evidence="3"/>
<dbReference type="Pfam" id="PF00534">
    <property type="entry name" value="Glycos_transf_1"/>
    <property type="match status" value="1"/>
</dbReference>
<dbReference type="AlphaFoldDB" id="A0AA96RIS9"/>
<gene>
    <name evidence="3" type="ORF">MJA45_05610</name>
</gene>
<feature type="domain" description="Glycosyl transferase family 1" evidence="1">
    <location>
        <begin position="178"/>
        <end position="341"/>
    </location>
</feature>
<keyword evidence="3" id="KW-0808">Transferase</keyword>
<dbReference type="GO" id="GO:0016757">
    <property type="term" value="F:glycosyltransferase activity"/>
    <property type="evidence" value="ECO:0007669"/>
    <property type="project" value="UniProtKB-KW"/>
</dbReference>
<dbReference type="InterPro" id="IPR028098">
    <property type="entry name" value="Glyco_trans_4-like_N"/>
</dbReference>
<name>A0AA96RIS9_9BACL</name>
<reference evidence="3 4" key="1">
    <citation type="submission" date="2022-02" db="EMBL/GenBank/DDBJ databases">
        <title>Paenibacillus sp. MBLB1776 Whole Genome Shotgun Sequencing.</title>
        <authorList>
            <person name="Hwang C.Y."/>
            <person name="Cho E.-S."/>
            <person name="Seo M.-J."/>
        </authorList>
    </citation>
    <scope>NUCLEOTIDE SEQUENCE [LARGE SCALE GENOMIC DNA]</scope>
    <source>
        <strain evidence="3 4">MBLB1776</strain>
    </source>
</reference>
<accession>A0AA96RIS9</accession>
<keyword evidence="4" id="KW-1185">Reference proteome</keyword>
<dbReference type="PANTHER" id="PTHR12526:SF635">
    <property type="entry name" value="GLYCOSYL TRANSFERASE GROUP 1"/>
    <property type="match status" value="1"/>
</dbReference>
<dbReference type="Pfam" id="PF13439">
    <property type="entry name" value="Glyco_transf_4"/>
    <property type="match status" value="1"/>
</dbReference>
<dbReference type="PANTHER" id="PTHR12526">
    <property type="entry name" value="GLYCOSYLTRANSFERASE"/>
    <property type="match status" value="1"/>
</dbReference>
<keyword evidence="3" id="KW-0328">Glycosyltransferase</keyword>
<protein>
    <submittedName>
        <fullName evidence="3">Glycosyltransferase family 4 protein</fullName>
        <ecNumber evidence="3">2.4.-.-</ecNumber>
    </submittedName>
</protein>
<proteinExistence type="predicted"/>
<dbReference type="CDD" id="cd03801">
    <property type="entry name" value="GT4_PimA-like"/>
    <property type="match status" value="1"/>
</dbReference>
<dbReference type="InterPro" id="IPR001296">
    <property type="entry name" value="Glyco_trans_1"/>
</dbReference>